<keyword evidence="1" id="KW-0040">ANK repeat</keyword>
<dbReference type="InterPro" id="IPR036770">
    <property type="entry name" value="Ankyrin_rpt-contain_sf"/>
</dbReference>
<accession>A0A7S0NYZ2</accession>
<feature type="repeat" description="ANK" evidence="1">
    <location>
        <begin position="96"/>
        <end position="128"/>
    </location>
</feature>
<dbReference type="Pfam" id="PF12796">
    <property type="entry name" value="Ank_2"/>
    <property type="match status" value="1"/>
</dbReference>
<dbReference type="InterPro" id="IPR002110">
    <property type="entry name" value="Ankyrin_rpt"/>
</dbReference>
<reference evidence="3" key="1">
    <citation type="submission" date="2021-01" db="EMBL/GenBank/DDBJ databases">
        <authorList>
            <person name="Corre E."/>
            <person name="Pelletier E."/>
            <person name="Niang G."/>
            <person name="Scheremetjew M."/>
            <person name="Finn R."/>
            <person name="Kale V."/>
            <person name="Holt S."/>
            <person name="Cochrane G."/>
            <person name="Meng A."/>
            <person name="Brown T."/>
            <person name="Cohen L."/>
        </authorList>
    </citation>
    <scope>NUCLEOTIDE SEQUENCE</scope>
    <source>
        <strain evidence="3">RCC1130</strain>
    </source>
</reference>
<feature type="region of interest" description="Disordered" evidence="2">
    <location>
        <begin position="1"/>
        <end position="27"/>
    </location>
</feature>
<dbReference type="PANTHER" id="PTHR22677">
    <property type="entry name" value="ANKYRIN REPEAT DOMAIN-CONTAINING PROTEIN 60"/>
    <property type="match status" value="1"/>
</dbReference>
<dbReference type="PANTHER" id="PTHR22677:SF4">
    <property type="entry name" value="USHER SYNDROME TYPE-1G PROTEIN-LIKE PROTEIN"/>
    <property type="match status" value="1"/>
</dbReference>
<evidence type="ECO:0008006" key="4">
    <source>
        <dbReference type="Google" id="ProtNLM"/>
    </source>
</evidence>
<feature type="repeat" description="ANK" evidence="1">
    <location>
        <begin position="63"/>
        <end position="95"/>
    </location>
</feature>
<dbReference type="PRINTS" id="PR01415">
    <property type="entry name" value="ANKYRIN"/>
</dbReference>
<organism evidence="3">
    <name type="scientific">Calcidiscus leptoporus</name>
    <dbReference type="NCBI Taxonomy" id="127549"/>
    <lineage>
        <taxon>Eukaryota</taxon>
        <taxon>Haptista</taxon>
        <taxon>Haptophyta</taxon>
        <taxon>Prymnesiophyceae</taxon>
        <taxon>Coccolithales</taxon>
        <taxon>Calcidiscaceae</taxon>
        <taxon>Calcidiscus</taxon>
    </lineage>
</organism>
<feature type="compositionally biased region" description="Basic residues" evidence="2">
    <location>
        <begin position="7"/>
        <end position="20"/>
    </location>
</feature>
<protein>
    <recommendedName>
        <fullName evidence="4">Ankyrin repeat domain-containing protein</fullName>
    </recommendedName>
</protein>
<proteinExistence type="predicted"/>
<evidence type="ECO:0000313" key="3">
    <source>
        <dbReference type="EMBL" id="CAD8543032.1"/>
    </source>
</evidence>
<dbReference type="Gene3D" id="1.25.40.20">
    <property type="entry name" value="Ankyrin repeat-containing domain"/>
    <property type="match status" value="2"/>
</dbReference>
<name>A0A7S0NYZ2_9EUKA</name>
<dbReference type="SUPFAM" id="SSF48403">
    <property type="entry name" value="Ankyrin repeat"/>
    <property type="match status" value="1"/>
</dbReference>
<dbReference type="SMART" id="SM00248">
    <property type="entry name" value="ANK"/>
    <property type="match status" value="3"/>
</dbReference>
<sequence length="170" mass="17670">MAPESKKKSKPGAKAKAHAKAKSELPQDPYERSAALYNAAADGQAGMMLELLELGIDVNARVNGDTALSVACRFGNNDCVKMLLDHDANVITTTAGGSTALHAASLWGRVECVKLLLAAGASVNTKFGGRTSLQMAQQRPHSAYDGTKGAGVVSHTKYAKCAKLLEAASA</sequence>
<dbReference type="PROSITE" id="PS50297">
    <property type="entry name" value="ANK_REP_REGION"/>
    <property type="match status" value="2"/>
</dbReference>
<evidence type="ECO:0000256" key="2">
    <source>
        <dbReference type="SAM" id="MobiDB-lite"/>
    </source>
</evidence>
<gene>
    <name evidence="3" type="ORF">CLEP1334_LOCUS18319</name>
</gene>
<dbReference type="PROSITE" id="PS50088">
    <property type="entry name" value="ANK_REPEAT"/>
    <property type="match status" value="2"/>
</dbReference>
<dbReference type="AlphaFoldDB" id="A0A7S0NYZ2"/>
<dbReference type="InterPro" id="IPR039323">
    <property type="entry name" value="ANKRD_45/46/60"/>
</dbReference>
<evidence type="ECO:0000256" key="1">
    <source>
        <dbReference type="PROSITE-ProRule" id="PRU00023"/>
    </source>
</evidence>
<dbReference type="EMBL" id="HBER01036139">
    <property type="protein sequence ID" value="CAD8543032.1"/>
    <property type="molecule type" value="Transcribed_RNA"/>
</dbReference>